<evidence type="ECO:0000313" key="6">
    <source>
        <dbReference type="EMBL" id="ORY21738.1"/>
    </source>
</evidence>
<keyword evidence="2 5" id="KW-0812">Transmembrane</keyword>
<reference evidence="6 7" key="1">
    <citation type="submission" date="2016-07" db="EMBL/GenBank/DDBJ databases">
        <title>Pervasive Adenine N6-methylation of Active Genes in Fungi.</title>
        <authorList>
            <consortium name="DOE Joint Genome Institute"/>
            <person name="Mondo S.J."/>
            <person name="Dannebaum R.O."/>
            <person name="Kuo R.C."/>
            <person name="Labutti K."/>
            <person name="Haridas S."/>
            <person name="Kuo A."/>
            <person name="Salamov A."/>
            <person name="Ahrendt S.R."/>
            <person name="Lipzen A."/>
            <person name="Sullivan W."/>
            <person name="Andreopoulos W.B."/>
            <person name="Clum A."/>
            <person name="Lindquist E."/>
            <person name="Daum C."/>
            <person name="Ramamoorthy G.K."/>
            <person name="Gryganskyi A."/>
            <person name="Culley D."/>
            <person name="Magnuson J.K."/>
            <person name="James T.Y."/>
            <person name="O'Malley M.A."/>
            <person name="Stajich J.E."/>
            <person name="Spatafora J.W."/>
            <person name="Visel A."/>
            <person name="Grigoriev I.V."/>
        </authorList>
    </citation>
    <scope>NUCLEOTIDE SEQUENCE [LARGE SCALE GENOMIC DNA]</scope>
    <source>
        <strain evidence="6 7">68-887.2</strain>
    </source>
</reference>
<dbReference type="PANTHER" id="PTHR31274:SF1">
    <property type="entry name" value="AGL149CP"/>
    <property type="match status" value="1"/>
</dbReference>
<proteinExistence type="predicted"/>
<dbReference type="Pfam" id="PF03547">
    <property type="entry name" value="Mem_trans"/>
    <property type="match status" value="1"/>
</dbReference>
<evidence type="ECO:0000256" key="5">
    <source>
        <dbReference type="SAM" id="Phobius"/>
    </source>
</evidence>
<evidence type="ECO:0000256" key="3">
    <source>
        <dbReference type="ARBA" id="ARBA00022989"/>
    </source>
</evidence>
<keyword evidence="4 5" id="KW-0472">Membrane</keyword>
<keyword evidence="7" id="KW-1185">Reference proteome</keyword>
<dbReference type="OrthoDB" id="435607at2759"/>
<evidence type="ECO:0000256" key="4">
    <source>
        <dbReference type="ARBA" id="ARBA00023136"/>
    </source>
</evidence>
<dbReference type="InterPro" id="IPR040254">
    <property type="entry name" value="Ecm3-like"/>
</dbReference>
<gene>
    <name evidence="6" type="ORF">BCR39DRAFT_50785</name>
</gene>
<evidence type="ECO:0008006" key="8">
    <source>
        <dbReference type="Google" id="ProtNLM"/>
    </source>
</evidence>
<dbReference type="STRING" id="71784.A0A1Y2AGK2"/>
<evidence type="ECO:0000256" key="2">
    <source>
        <dbReference type="ARBA" id="ARBA00022692"/>
    </source>
</evidence>
<accession>A0A1Y2AGK2</accession>
<sequence length="125" mass="13604">MTFNAGEIIYKGFAPTIKMMICIGIGIVITKRNMFPPYCAKGVSILSLNVGLPALVFSSMVDAFTPQNITAFGPLVLVGVLYMLVGAILSYATKELFYVPADFQYGIIVMGILSNWGQPFVRVKV</sequence>
<protein>
    <recommendedName>
        <fullName evidence="8">Auxin efflux carrier</fullName>
    </recommendedName>
</protein>
<keyword evidence="3 5" id="KW-1133">Transmembrane helix</keyword>
<evidence type="ECO:0000313" key="7">
    <source>
        <dbReference type="Proteomes" id="UP000193986"/>
    </source>
</evidence>
<feature type="transmembrane region" description="Helical" evidence="5">
    <location>
        <begin position="35"/>
        <end position="57"/>
    </location>
</feature>
<dbReference type="EMBL" id="MCFC01000105">
    <property type="protein sequence ID" value="ORY21738.1"/>
    <property type="molecule type" value="Genomic_DNA"/>
</dbReference>
<dbReference type="PANTHER" id="PTHR31274">
    <property type="entry name" value="PROTEIN ECM3"/>
    <property type="match status" value="1"/>
</dbReference>
<feature type="transmembrane region" description="Helical" evidence="5">
    <location>
        <begin position="69"/>
        <end position="91"/>
    </location>
</feature>
<dbReference type="InterPro" id="IPR004776">
    <property type="entry name" value="Mem_transp_PIN-like"/>
</dbReference>
<evidence type="ECO:0000256" key="1">
    <source>
        <dbReference type="ARBA" id="ARBA00004141"/>
    </source>
</evidence>
<comment type="caution">
    <text evidence="6">The sequence shown here is derived from an EMBL/GenBank/DDBJ whole genome shotgun (WGS) entry which is preliminary data.</text>
</comment>
<dbReference type="GO" id="GO:0055085">
    <property type="term" value="P:transmembrane transport"/>
    <property type="evidence" value="ECO:0007669"/>
    <property type="project" value="InterPro"/>
</dbReference>
<dbReference type="Proteomes" id="UP000193986">
    <property type="component" value="Unassembled WGS sequence"/>
</dbReference>
<comment type="subcellular location">
    <subcellularLocation>
        <location evidence="1">Membrane</location>
        <topology evidence="1">Multi-pass membrane protein</topology>
    </subcellularLocation>
</comment>
<organism evidence="6 7">
    <name type="scientific">Naematelia encephala</name>
    <dbReference type="NCBI Taxonomy" id="71784"/>
    <lineage>
        <taxon>Eukaryota</taxon>
        <taxon>Fungi</taxon>
        <taxon>Dikarya</taxon>
        <taxon>Basidiomycota</taxon>
        <taxon>Agaricomycotina</taxon>
        <taxon>Tremellomycetes</taxon>
        <taxon>Tremellales</taxon>
        <taxon>Naemateliaceae</taxon>
        <taxon>Naematelia</taxon>
    </lineage>
</organism>
<feature type="transmembrane region" description="Helical" evidence="5">
    <location>
        <begin position="12"/>
        <end position="29"/>
    </location>
</feature>
<dbReference type="AlphaFoldDB" id="A0A1Y2AGK2"/>
<dbReference type="GO" id="GO:0016020">
    <property type="term" value="C:membrane"/>
    <property type="evidence" value="ECO:0007669"/>
    <property type="project" value="UniProtKB-SubCell"/>
</dbReference>
<feature type="transmembrane region" description="Helical" evidence="5">
    <location>
        <begin position="103"/>
        <end position="121"/>
    </location>
</feature>
<dbReference type="InParanoid" id="A0A1Y2AGK2"/>
<name>A0A1Y2AGK2_9TREE</name>